<protein>
    <recommendedName>
        <fullName evidence="3">Phytanoyl-CoA dioxygenase</fullName>
    </recommendedName>
</protein>
<evidence type="ECO:0000313" key="1">
    <source>
        <dbReference type="EMBL" id="MBH8559752.1"/>
    </source>
</evidence>
<accession>A0ABS0QBD5</accession>
<organism evidence="1 2">
    <name type="scientific">Hymenobacter negativus</name>
    <dbReference type="NCBI Taxonomy" id="2795026"/>
    <lineage>
        <taxon>Bacteria</taxon>
        <taxon>Pseudomonadati</taxon>
        <taxon>Bacteroidota</taxon>
        <taxon>Cytophagia</taxon>
        <taxon>Cytophagales</taxon>
        <taxon>Hymenobacteraceae</taxon>
        <taxon>Hymenobacter</taxon>
    </lineage>
</organism>
<dbReference type="SUPFAM" id="SSF51197">
    <property type="entry name" value="Clavaminate synthase-like"/>
    <property type="match status" value="1"/>
</dbReference>
<evidence type="ECO:0008006" key="3">
    <source>
        <dbReference type="Google" id="ProtNLM"/>
    </source>
</evidence>
<evidence type="ECO:0000313" key="2">
    <source>
        <dbReference type="Proteomes" id="UP000625631"/>
    </source>
</evidence>
<dbReference type="Gene3D" id="2.60.120.620">
    <property type="entry name" value="q2cbj1_9rhob like domain"/>
    <property type="match status" value="1"/>
</dbReference>
<sequence>MRLYLPRMKARLNQQDIEYRVEGPASPGAAEILLANDVDLTATQPWAAAGYTVAPWLTPAENATLREGLIELVRTAVRNAGFDIPADWPVTEYHRLVGDDDARHLAVVQQTTTCPLAALPLPVATLEARVAELCGRPISAHNPALGRAQFHLRIVRPRRSDNNPLHRDVWLDRLRNGINIYFPLAGSTADSSLALLPGSHWWPEDQLTRTHAGAVYNGAQYSVPGVVASAQPLHLLRPNPGPEEVMIFSPYLLHGGAVNLNEDATRLSLEMRFWAAE</sequence>
<gene>
    <name evidence="1" type="ORF">I7X13_16945</name>
</gene>
<proteinExistence type="predicted"/>
<dbReference type="EMBL" id="JAEDAE010000008">
    <property type="protein sequence ID" value="MBH8559752.1"/>
    <property type="molecule type" value="Genomic_DNA"/>
</dbReference>
<keyword evidence="2" id="KW-1185">Reference proteome</keyword>
<dbReference type="Proteomes" id="UP000625631">
    <property type="component" value="Unassembled WGS sequence"/>
</dbReference>
<name>A0ABS0QBD5_9BACT</name>
<comment type="caution">
    <text evidence="1">The sequence shown here is derived from an EMBL/GenBank/DDBJ whole genome shotgun (WGS) entry which is preliminary data.</text>
</comment>
<reference evidence="1 2" key="1">
    <citation type="submission" date="2020-12" db="EMBL/GenBank/DDBJ databases">
        <title>Hymenobacter sp.</title>
        <authorList>
            <person name="Kim M.K."/>
        </authorList>
    </citation>
    <scope>NUCLEOTIDE SEQUENCE [LARGE SCALE GENOMIC DNA]</scope>
    <source>
        <strain evidence="1 2">BT442</strain>
    </source>
</reference>